<protein>
    <submittedName>
        <fullName evidence="1">Uncharacterized protein</fullName>
    </submittedName>
</protein>
<organism evidence="1 2">
    <name type="scientific">Streblomastix strix</name>
    <dbReference type="NCBI Taxonomy" id="222440"/>
    <lineage>
        <taxon>Eukaryota</taxon>
        <taxon>Metamonada</taxon>
        <taxon>Preaxostyla</taxon>
        <taxon>Oxymonadida</taxon>
        <taxon>Streblomastigidae</taxon>
        <taxon>Streblomastix</taxon>
    </lineage>
</organism>
<dbReference type="InterPro" id="IPR011050">
    <property type="entry name" value="Pectin_lyase_fold/virulence"/>
</dbReference>
<dbReference type="SUPFAM" id="SSF51126">
    <property type="entry name" value="Pectin lyase-like"/>
    <property type="match status" value="2"/>
</dbReference>
<proteinExistence type="predicted"/>
<dbReference type="AlphaFoldDB" id="A0A5J4UZW5"/>
<dbReference type="Proteomes" id="UP000324800">
    <property type="component" value="Unassembled WGS sequence"/>
</dbReference>
<evidence type="ECO:0000313" key="2">
    <source>
        <dbReference type="Proteomes" id="UP000324800"/>
    </source>
</evidence>
<sequence length="875" mass="94187">MGTCVVNNVQFKECTVNNDGGGIFAQLRETGGILAISNHTSFVQCINTVHGGGGILIFSFGSNSRCIISDNVIFEQCEARMGSAMYLNPHDGASFEVHNVYFKECFSGLQGGTIQYQLDNQNDISSFILDGVQFINCSSQYYGGSLLIVMYSGITTINGSTFSGSQSIVIGGAIMAYIWYGAALVIENTQFESCNSTSSNGGSIYATIDSGSLSINQVRFIGSSCSQPGSGSSRYGWGGAIYISTLILATELSSTNFLLTNLSFLECSASGAGNNLHIRSPNTYNTGIAIAANSLLTIKDLTDLYKNEQYSNDYMGIDESKVNDGNTQISDHQALFLAAQGGFITKEYYIKSPDGNDTNDCSLENSCKTINNILSKSLPDRFVKGLSIVVINLLSETSEQNGINISSETELNNIITVQSNGYQSGGTQYTKQSIQTQYNTYSLFAISNTGRLKLLGLHFDNLKPSSTYPLILISTSTSNDTPQLLIDDCEFKSTISGTNLDHSIILINGGVIKIERTTIENYIFDNGISLINIKSDKDSTVTISQTTFASIAQTGTGNGSVINAELKGASKLTIKEGCSFSSCSSSVNGGAIYAELNFNAALTIDNGIFKDCNCTQPGNGGALYILQQTDSSKIFITESSFTNCQTLPGSSNQYGWGGAIYINISYNPPSLTATNFQLTDLSFTNCNAFGAGNNLHILSPDTHATGQAIKIGNLLTVKDLNDLPYLISDLYISPSYAYDYMGINKSIEFDNPGTNDLDLHNPLFEQLFTSIAPNPSYIDGINGKDIKFCGQQSSMCKTIKYATERNPTPLSGIIPTDSTYSIILTSSTALDTDIQIMSTTLLKGHIMIQSDGYDSVEDYSKQSILTSSFSRSLFT</sequence>
<evidence type="ECO:0000313" key="1">
    <source>
        <dbReference type="EMBL" id="KAA6375702.1"/>
    </source>
</evidence>
<comment type="caution">
    <text evidence="1">The sequence shown here is derived from an EMBL/GenBank/DDBJ whole genome shotgun (WGS) entry which is preliminary data.</text>
</comment>
<dbReference type="EMBL" id="SNRW01011046">
    <property type="protein sequence ID" value="KAA6375702.1"/>
    <property type="molecule type" value="Genomic_DNA"/>
</dbReference>
<feature type="non-terminal residue" evidence="1">
    <location>
        <position position="875"/>
    </location>
</feature>
<name>A0A5J4UZW5_9EUKA</name>
<reference evidence="1 2" key="1">
    <citation type="submission" date="2019-03" db="EMBL/GenBank/DDBJ databases">
        <title>Single cell metagenomics reveals metabolic interactions within the superorganism composed of flagellate Streblomastix strix and complex community of Bacteroidetes bacteria on its surface.</title>
        <authorList>
            <person name="Treitli S.C."/>
            <person name="Kolisko M."/>
            <person name="Husnik F."/>
            <person name="Keeling P."/>
            <person name="Hampl V."/>
        </authorList>
    </citation>
    <scope>NUCLEOTIDE SEQUENCE [LARGE SCALE GENOMIC DNA]</scope>
    <source>
        <strain evidence="1">ST1C</strain>
    </source>
</reference>
<gene>
    <name evidence="1" type="ORF">EZS28_028772</name>
</gene>
<accession>A0A5J4UZW5</accession>